<dbReference type="PROSITE" id="PS51782">
    <property type="entry name" value="LYSM"/>
    <property type="match status" value="2"/>
</dbReference>
<dbReference type="PANTHER" id="PTHR33734:SF22">
    <property type="entry name" value="MEMBRANE-BOUND LYTIC MUREIN TRANSGLYCOSYLASE D"/>
    <property type="match status" value="1"/>
</dbReference>
<evidence type="ECO:0000259" key="2">
    <source>
        <dbReference type="PROSITE" id="PS51782"/>
    </source>
</evidence>
<reference evidence="3 4" key="1">
    <citation type="journal article" date="2016" name="Nat. Commun.">
        <title>Thousands of microbial genomes shed light on interconnected biogeochemical processes in an aquifer system.</title>
        <authorList>
            <person name="Anantharaman K."/>
            <person name="Brown C.T."/>
            <person name="Hug L.A."/>
            <person name="Sharon I."/>
            <person name="Castelle C.J."/>
            <person name="Probst A.J."/>
            <person name="Thomas B.C."/>
            <person name="Singh A."/>
            <person name="Wilkins M.J."/>
            <person name="Karaoz U."/>
            <person name="Brodie E.L."/>
            <person name="Williams K.H."/>
            <person name="Hubbard S.S."/>
            <person name="Banfield J.F."/>
        </authorList>
    </citation>
    <scope>NUCLEOTIDE SEQUENCE [LARGE SCALE GENOMIC DNA]</scope>
</reference>
<dbReference type="PANTHER" id="PTHR33734">
    <property type="entry name" value="LYSM DOMAIN-CONTAINING GPI-ANCHORED PROTEIN 2"/>
    <property type="match status" value="1"/>
</dbReference>
<dbReference type="STRING" id="1817828.A2722_00410"/>
<gene>
    <name evidence="3" type="ORF">A2722_00410</name>
</gene>
<dbReference type="SMART" id="SM00257">
    <property type="entry name" value="LysM"/>
    <property type="match status" value="2"/>
</dbReference>
<accession>A0A1F5PH05</accession>
<sequence>MVRSRVRLGPRLIAQTHRNPFWQRFQIYKILGGGLLTILGVFFIYHYHQVTTSTGSLPDAPTVLGAQQEDPSDDNYYYYEAVPGDSLFSLSEKFQINWETIVALNSLQEPFTISLGQKVRLPANAQTKQQQFYDNLKKKIYVVESGDSFVSIAQKVNASINELLAANPDLKSPDLLRPGQILRLP</sequence>
<evidence type="ECO:0000313" key="3">
    <source>
        <dbReference type="EMBL" id="OGE89185.1"/>
    </source>
</evidence>
<feature type="domain" description="LysM" evidence="2">
    <location>
        <begin position="139"/>
        <end position="184"/>
    </location>
</feature>
<keyword evidence="1" id="KW-1133">Transmembrane helix</keyword>
<dbReference type="InterPro" id="IPR036779">
    <property type="entry name" value="LysM_dom_sf"/>
</dbReference>
<comment type="caution">
    <text evidence="3">The sequence shown here is derived from an EMBL/GenBank/DDBJ whole genome shotgun (WGS) entry which is preliminary data.</text>
</comment>
<protein>
    <recommendedName>
        <fullName evidence="2">LysM domain-containing protein</fullName>
    </recommendedName>
</protein>
<evidence type="ECO:0000256" key="1">
    <source>
        <dbReference type="SAM" id="Phobius"/>
    </source>
</evidence>
<proteinExistence type="predicted"/>
<dbReference type="EMBL" id="MFEO01000026">
    <property type="protein sequence ID" value="OGE89185.1"/>
    <property type="molecule type" value="Genomic_DNA"/>
</dbReference>
<organism evidence="3 4">
    <name type="scientific">Candidatus Doudnabacteria bacterium RIFCSPHIGHO2_01_FULL_50_11</name>
    <dbReference type="NCBI Taxonomy" id="1817828"/>
    <lineage>
        <taxon>Bacteria</taxon>
        <taxon>Candidatus Doudnaibacteriota</taxon>
    </lineage>
</organism>
<name>A0A1F5PH05_9BACT</name>
<dbReference type="AlphaFoldDB" id="A0A1F5PH05"/>
<dbReference type="InterPro" id="IPR018392">
    <property type="entry name" value="LysM"/>
</dbReference>
<evidence type="ECO:0000313" key="4">
    <source>
        <dbReference type="Proteomes" id="UP000178377"/>
    </source>
</evidence>
<feature type="transmembrane region" description="Helical" evidence="1">
    <location>
        <begin position="27"/>
        <end position="47"/>
    </location>
</feature>
<dbReference type="SUPFAM" id="SSF54106">
    <property type="entry name" value="LysM domain"/>
    <property type="match status" value="2"/>
</dbReference>
<dbReference type="Gene3D" id="3.10.350.10">
    <property type="entry name" value="LysM domain"/>
    <property type="match status" value="2"/>
</dbReference>
<dbReference type="Pfam" id="PF01476">
    <property type="entry name" value="LysM"/>
    <property type="match status" value="2"/>
</dbReference>
<keyword evidence="1" id="KW-0472">Membrane</keyword>
<dbReference type="Proteomes" id="UP000178377">
    <property type="component" value="Unassembled WGS sequence"/>
</dbReference>
<dbReference type="CDD" id="cd00118">
    <property type="entry name" value="LysM"/>
    <property type="match status" value="2"/>
</dbReference>
<feature type="domain" description="LysM" evidence="2">
    <location>
        <begin position="77"/>
        <end position="121"/>
    </location>
</feature>
<keyword evidence="1" id="KW-0812">Transmembrane</keyword>